<keyword evidence="2" id="KW-1185">Reference proteome</keyword>
<evidence type="ECO:0000313" key="2">
    <source>
        <dbReference type="Proteomes" id="UP000887565"/>
    </source>
</evidence>
<dbReference type="AlphaFoldDB" id="A0A915IE30"/>
<proteinExistence type="predicted"/>
<accession>A0A915IE30</accession>
<feature type="compositionally biased region" description="Polar residues" evidence="1">
    <location>
        <begin position="55"/>
        <end position="75"/>
    </location>
</feature>
<dbReference type="Proteomes" id="UP000887565">
    <property type="component" value="Unplaced"/>
</dbReference>
<organism evidence="2 3">
    <name type="scientific">Romanomermis culicivorax</name>
    <name type="common">Nematode worm</name>
    <dbReference type="NCBI Taxonomy" id="13658"/>
    <lineage>
        <taxon>Eukaryota</taxon>
        <taxon>Metazoa</taxon>
        <taxon>Ecdysozoa</taxon>
        <taxon>Nematoda</taxon>
        <taxon>Enoplea</taxon>
        <taxon>Dorylaimia</taxon>
        <taxon>Mermithida</taxon>
        <taxon>Mermithoidea</taxon>
        <taxon>Mermithidae</taxon>
        <taxon>Romanomermis</taxon>
    </lineage>
</organism>
<feature type="region of interest" description="Disordered" evidence="1">
    <location>
        <begin position="46"/>
        <end position="75"/>
    </location>
</feature>
<name>A0A915IE30_ROMCU</name>
<dbReference type="WBParaSite" id="nRc.2.0.1.t11461-RA">
    <property type="protein sequence ID" value="nRc.2.0.1.t11461-RA"/>
    <property type="gene ID" value="nRc.2.0.1.g11461"/>
</dbReference>
<evidence type="ECO:0000256" key="1">
    <source>
        <dbReference type="SAM" id="MobiDB-lite"/>
    </source>
</evidence>
<protein>
    <submittedName>
        <fullName evidence="3">Uncharacterized protein</fullName>
    </submittedName>
</protein>
<sequence length="101" mass="11747">MALRYILQCLTDTRAPNYPATEERKVIIRDIHRKYQMEMNKKAEIKKKKLDNADKTSCTAQIPNETSTDYRPNYDDATTNYWNSNVVRSLAMSSRATSTDH</sequence>
<reference evidence="3" key="1">
    <citation type="submission" date="2022-11" db="UniProtKB">
        <authorList>
            <consortium name="WormBaseParasite"/>
        </authorList>
    </citation>
    <scope>IDENTIFICATION</scope>
</reference>
<evidence type="ECO:0000313" key="3">
    <source>
        <dbReference type="WBParaSite" id="nRc.2.0.1.t11461-RA"/>
    </source>
</evidence>